<feature type="compositionally biased region" description="Basic and acidic residues" evidence="8">
    <location>
        <begin position="385"/>
        <end position="398"/>
    </location>
</feature>
<gene>
    <name evidence="10" type="ORF">WQQ_45680</name>
</gene>
<accession>I8T362</accession>
<dbReference type="EC" id="5.4.99.-" evidence="7"/>
<dbReference type="STRING" id="1172194.WQQ_45680"/>
<comment type="similarity">
    <text evidence="1 7">Belongs to the pseudouridine synthase RsuA family.</text>
</comment>
<dbReference type="Pfam" id="PF00849">
    <property type="entry name" value="PseudoU_synth_2"/>
    <property type="match status" value="1"/>
</dbReference>
<evidence type="ECO:0000256" key="6">
    <source>
        <dbReference type="PROSITE-ProRule" id="PRU00182"/>
    </source>
</evidence>
<dbReference type="FunFam" id="3.10.290.10:FF:000003">
    <property type="entry name" value="Pseudouridine synthase"/>
    <property type="match status" value="1"/>
</dbReference>
<feature type="region of interest" description="Disordered" evidence="8">
    <location>
        <begin position="260"/>
        <end position="480"/>
    </location>
</feature>
<dbReference type="OrthoDB" id="9807213at2"/>
<feature type="domain" description="RNA-binding S4" evidence="9">
    <location>
        <begin position="3"/>
        <end position="62"/>
    </location>
</feature>
<dbReference type="CDD" id="cd00165">
    <property type="entry name" value="S4"/>
    <property type="match status" value="1"/>
</dbReference>
<proteinExistence type="inferred from homology"/>
<dbReference type="GO" id="GO:0160139">
    <property type="term" value="F:23S rRNA pseudouridine(2605) synthase activity"/>
    <property type="evidence" value="ECO:0007669"/>
    <property type="project" value="UniProtKB-EC"/>
</dbReference>
<dbReference type="InterPro" id="IPR036986">
    <property type="entry name" value="S4_RNA-bd_sf"/>
</dbReference>
<keyword evidence="2 6" id="KW-0694">RNA-binding</keyword>
<dbReference type="NCBIfam" id="TIGR00093">
    <property type="entry name" value="pseudouridine synthase"/>
    <property type="match status" value="1"/>
</dbReference>
<evidence type="ECO:0000256" key="3">
    <source>
        <dbReference type="ARBA" id="ARBA00023235"/>
    </source>
</evidence>
<dbReference type="PATRIC" id="fig|1172194.4.peg.4430"/>
<dbReference type="EMBL" id="AKGD01000004">
    <property type="protein sequence ID" value="EIT68133.1"/>
    <property type="molecule type" value="Genomic_DNA"/>
</dbReference>
<dbReference type="Gene3D" id="3.30.70.1560">
    <property type="entry name" value="Alpha-L RNA-binding motif"/>
    <property type="match status" value="1"/>
</dbReference>
<feature type="compositionally biased region" description="Basic and acidic residues" evidence="8">
    <location>
        <begin position="335"/>
        <end position="376"/>
    </location>
</feature>
<dbReference type="Gene3D" id="3.10.290.10">
    <property type="entry name" value="RNA-binding S4 domain"/>
    <property type="match status" value="1"/>
</dbReference>
<evidence type="ECO:0000256" key="2">
    <source>
        <dbReference type="ARBA" id="ARBA00022884"/>
    </source>
</evidence>
<evidence type="ECO:0000256" key="5">
    <source>
        <dbReference type="ARBA" id="ARBA00037383"/>
    </source>
</evidence>
<dbReference type="SUPFAM" id="SSF55174">
    <property type="entry name" value="Alpha-L RNA-binding motif"/>
    <property type="match status" value="1"/>
</dbReference>
<dbReference type="RefSeq" id="WP_007187503.1">
    <property type="nucleotide sequence ID" value="NZ_AKGD01000004.1"/>
</dbReference>
<dbReference type="PROSITE" id="PS50889">
    <property type="entry name" value="S4"/>
    <property type="match status" value="1"/>
</dbReference>
<dbReference type="SMART" id="SM00363">
    <property type="entry name" value="S4"/>
    <property type="match status" value="1"/>
</dbReference>
<feature type="compositionally biased region" description="Low complexity" evidence="8">
    <location>
        <begin position="406"/>
        <end position="415"/>
    </location>
</feature>
<evidence type="ECO:0000313" key="11">
    <source>
        <dbReference type="Proteomes" id="UP000003704"/>
    </source>
</evidence>
<keyword evidence="3 7" id="KW-0413">Isomerase</keyword>
<dbReference type="GO" id="GO:0003723">
    <property type="term" value="F:RNA binding"/>
    <property type="evidence" value="ECO:0007669"/>
    <property type="project" value="UniProtKB-KW"/>
</dbReference>
<dbReference type="InterPro" id="IPR018496">
    <property type="entry name" value="PsdUridine_synth_RsuA/RluB_CS"/>
</dbReference>
<feature type="compositionally biased region" description="Basic and acidic residues" evidence="8">
    <location>
        <begin position="417"/>
        <end position="433"/>
    </location>
</feature>
<evidence type="ECO:0000256" key="8">
    <source>
        <dbReference type="SAM" id="MobiDB-lite"/>
    </source>
</evidence>
<name>I8T362_9GAMM</name>
<dbReference type="GO" id="GO:0000455">
    <property type="term" value="P:enzyme-directed rRNA pseudouridine synthesis"/>
    <property type="evidence" value="ECO:0007669"/>
    <property type="project" value="UniProtKB-ARBA"/>
</dbReference>
<dbReference type="PANTHER" id="PTHR47683:SF3">
    <property type="entry name" value="RIBOSOMAL LARGE SUBUNIT PSEUDOURIDINE SYNTHASE B"/>
    <property type="match status" value="1"/>
</dbReference>
<dbReference type="AlphaFoldDB" id="I8T362"/>
<dbReference type="Pfam" id="PF01479">
    <property type="entry name" value="S4"/>
    <property type="match status" value="1"/>
</dbReference>
<evidence type="ECO:0000256" key="1">
    <source>
        <dbReference type="ARBA" id="ARBA00008348"/>
    </source>
</evidence>
<dbReference type="SUPFAM" id="SSF55120">
    <property type="entry name" value="Pseudouridine synthase"/>
    <property type="match status" value="1"/>
</dbReference>
<dbReference type="InterPro" id="IPR000748">
    <property type="entry name" value="PsdUridine_synth_RsuA/RluB/E/F"/>
</dbReference>
<dbReference type="PROSITE" id="PS01149">
    <property type="entry name" value="PSI_RSU"/>
    <property type="match status" value="1"/>
</dbReference>
<comment type="function">
    <text evidence="5">Responsible for synthesis of pseudouridine from uracil-2605 in 23S ribosomal RNA.</text>
</comment>
<comment type="caution">
    <text evidence="10">The sequence shown here is derived from an EMBL/GenBank/DDBJ whole genome shotgun (WGS) entry which is preliminary data.</text>
</comment>
<protein>
    <recommendedName>
        <fullName evidence="7">Pseudouridine synthase</fullName>
        <ecNumber evidence="7">5.4.99.-</ecNumber>
    </recommendedName>
</protein>
<dbReference type="InterPro" id="IPR020094">
    <property type="entry name" value="TruA/RsuA/RluB/E/F_N"/>
</dbReference>
<dbReference type="InterPro" id="IPR020103">
    <property type="entry name" value="PsdUridine_synth_cat_dom_sf"/>
</dbReference>
<keyword evidence="11" id="KW-1185">Reference proteome</keyword>
<dbReference type="InterPro" id="IPR002942">
    <property type="entry name" value="S4_RNA-bd"/>
</dbReference>
<feature type="compositionally biased region" description="Basic and acidic residues" evidence="8">
    <location>
        <begin position="301"/>
        <end position="326"/>
    </location>
</feature>
<evidence type="ECO:0000256" key="4">
    <source>
        <dbReference type="ARBA" id="ARBA00036944"/>
    </source>
</evidence>
<evidence type="ECO:0000313" key="10">
    <source>
        <dbReference type="EMBL" id="EIT68133.1"/>
    </source>
</evidence>
<dbReference type="Gene3D" id="3.30.70.580">
    <property type="entry name" value="Pseudouridine synthase I, catalytic domain, N-terminal subdomain"/>
    <property type="match status" value="1"/>
</dbReference>
<dbReference type="PANTHER" id="PTHR47683">
    <property type="entry name" value="PSEUDOURIDINE SYNTHASE FAMILY PROTEIN-RELATED"/>
    <property type="match status" value="1"/>
</dbReference>
<dbReference type="InterPro" id="IPR006145">
    <property type="entry name" value="PsdUridine_synth_RsuA/RluA"/>
</dbReference>
<reference evidence="10 11" key="1">
    <citation type="journal article" date="2012" name="J. Bacteriol.">
        <title>Genome Sequence of n-Alkane-Degrading Hydrocarboniphaga effusa Strain AP103T (ATCC BAA-332T).</title>
        <authorList>
            <person name="Chang H.K."/>
            <person name="Zylstra G.J."/>
            <person name="Chae J.C."/>
        </authorList>
    </citation>
    <scope>NUCLEOTIDE SEQUENCE [LARGE SCALE GENOMIC DNA]</scope>
    <source>
        <strain evidence="10 11">AP103</strain>
    </source>
</reference>
<comment type="catalytic activity">
    <reaction evidence="4">
        <text>uridine(2605) in 23S rRNA = pseudouridine(2605) in 23S rRNA</text>
        <dbReference type="Rhea" id="RHEA:42520"/>
        <dbReference type="Rhea" id="RHEA-COMP:10095"/>
        <dbReference type="Rhea" id="RHEA-COMP:10096"/>
        <dbReference type="ChEBI" id="CHEBI:65314"/>
        <dbReference type="ChEBI" id="CHEBI:65315"/>
        <dbReference type="EC" id="5.4.99.22"/>
    </reaction>
</comment>
<evidence type="ECO:0000259" key="9">
    <source>
        <dbReference type="SMART" id="SM00363"/>
    </source>
</evidence>
<evidence type="ECO:0000256" key="7">
    <source>
        <dbReference type="RuleBase" id="RU003887"/>
    </source>
</evidence>
<feature type="compositionally biased region" description="Basic and acidic residues" evidence="8">
    <location>
        <begin position="272"/>
        <end position="282"/>
    </location>
</feature>
<dbReference type="InterPro" id="IPR050343">
    <property type="entry name" value="RsuA_PseudoU_synthase"/>
</dbReference>
<dbReference type="Proteomes" id="UP000003704">
    <property type="component" value="Unassembled WGS sequence"/>
</dbReference>
<organism evidence="10 11">
    <name type="scientific">Hydrocarboniphaga effusa AP103</name>
    <dbReference type="NCBI Taxonomy" id="1172194"/>
    <lineage>
        <taxon>Bacteria</taxon>
        <taxon>Pseudomonadati</taxon>
        <taxon>Pseudomonadota</taxon>
        <taxon>Gammaproteobacteria</taxon>
        <taxon>Nevskiales</taxon>
        <taxon>Nevskiaceae</taxon>
        <taxon>Hydrocarboniphaga</taxon>
    </lineage>
</organism>
<sequence length="480" mass="52954">MVDRIQKLLATAGIASRRAIEAMIAEGRVTVNGRPAEIGQKIDHNDSVRVDTKLVPLSRKPESTRVLLYRKRVGELVTRDDPDGRKTVFRKLPELETGRWIAVGRLDINTSGLLLLTNDGELARRLMHPSFEMRREYAVRVLGSVDAEMLDRLRKGVELEDGFARFETIQPGESVDLDEEGGRRESEGSSANSWWNVTVRQGRNRVVRRLLESQGLQVSRLMRVSYGPIALGRGIKSGTCREATPEELQALLEAVAIAQPRSAKAGKRPSAQRHDERRKPEGEFVAPTREGLRKTARHRRPERESDRDRDRDRERSLRERFPHAEALEPASSSREGADDRRDDHERGFDPTRAGPRGDSKRAQRERAAERRGERSQKRAPGAAKSSDRTAGKPSEKVQGKAHGKPSRPGAAAKSASRGKDSSSRSPAGHRDANSSRPSSGRNDGARPSGRGNASKPSGRGGAASKSGTGKPASRKPRPKP</sequence>
<dbReference type="InterPro" id="IPR042092">
    <property type="entry name" value="PsdUridine_s_RsuA/RluB/E/F_cat"/>
</dbReference>